<feature type="compositionally biased region" description="Basic and acidic residues" evidence="1">
    <location>
        <begin position="125"/>
        <end position="144"/>
    </location>
</feature>
<comment type="caution">
    <text evidence="2">The sequence shown here is derived from an EMBL/GenBank/DDBJ whole genome shotgun (WGS) entry which is preliminary data.</text>
</comment>
<organism evidence="2">
    <name type="scientific">bioreactor metagenome</name>
    <dbReference type="NCBI Taxonomy" id="1076179"/>
    <lineage>
        <taxon>unclassified sequences</taxon>
        <taxon>metagenomes</taxon>
        <taxon>ecological metagenomes</taxon>
    </lineage>
</organism>
<accession>A0A645FGQ0</accession>
<dbReference type="AntiFam" id="ANF00203">
    <property type="entry name" value="Shadow ORF (opposite algB)"/>
</dbReference>
<gene>
    <name evidence="2" type="ORF">SDC9_160872</name>
</gene>
<sequence length="144" mass="16225">MARLHRIDQIDVGGRHQAHIDIDRTPRPQPDHLPFLQHAQQLHLHRQGQVAYLIEEQRSVLCSLEPARPRTLRAGERPRLMPEQFSLDQGLAECPAVDGNKRSGTSAAVMDMPGNQLLSSAGVADDQHRRITGRDQFGRPEHLQ</sequence>
<evidence type="ECO:0000313" key="2">
    <source>
        <dbReference type="EMBL" id="MPN13551.1"/>
    </source>
</evidence>
<name>A0A645FGQ0_9ZZZZ</name>
<dbReference type="AntiFam" id="ANF00077">
    <property type="entry name" value="Shadow ORF (opposite AtoC)"/>
</dbReference>
<feature type="region of interest" description="Disordered" evidence="1">
    <location>
        <begin position="94"/>
        <end position="144"/>
    </location>
</feature>
<protein>
    <submittedName>
        <fullName evidence="2">Uncharacterized protein</fullName>
    </submittedName>
</protein>
<evidence type="ECO:0000256" key="1">
    <source>
        <dbReference type="SAM" id="MobiDB-lite"/>
    </source>
</evidence>
<dbReference type="AlphaFoldDB" id="A0A645FGQ0"/>
<reference evidence="2" key="1">
    <citation type="submission" date="2019-08" db="EMBL/GenBank/DDBJ databases">
        <authorList>
            <person name="Kucharzyk K."/>
            <person name="Murdoch R.W."/>
            <person name="Higgins S."/>
            <person name="Loffler F."/>
        </authorList>
    </citation>
    <scope>NUCLEOTIDE SEQUENCE</scope>
</reference>
<dbReference type="EMBL" id="VSSQ01060053">
    <property type="protein sequence ID" value="MPN13551.1"/>
    <property type="molecule type" value="Genomic_DNA"/>
</dbReference>
<proteinExistence type="predicted"/>